<reference evidence="3" key="1">
    <citation type="journal article" date="2019" name="Int. J. Syst. Evol. Microbiol.">
        <title>The Global Catalogue of Microorganisms (GCM) 10K type strain sequencing project: providing services to taxonomists for standard genome sequencing and annotation.</title>
        <authorList>
            <consortium name="The Broad Institute Genomics Platform"/>
            <consortium name="The Broad Institute Genome Sequencing Center for Infectious Disease"/>
            <person name="Wu L."/>
            <person name="Ma J."/>
        </authorList>
    </citation>
    <scope>NUCLEOTIDE SEQUENCE [LARGE SCALE GENOMIC DNA]</scope>
    <source>
        <strain evidence="3">CCM 7480</strain>
    </source>
</reference>
<evidence type="ECO:0000313" key="2">
    <source>
        <dbReference type="EMBL" id="MFC3458272.1"/>
    </source>
</evidence>
<keyword evidence="3" id="KW-1185">Reference proteome</keyword>
<sequence length="357" mass="37093">MKIAVHLARHRRLLALCGLSLLLHLLALAWIGPRLDVDQRDAAGGAITLRLADVAPPRQPQAAQPAPPHTPSAPASQPATAAARPSLPAPALPPLRPLLPAPSAPSASPSADAPAAPPPAAAGDAPQGMPGRYLVRTPPAARLLYSVSRTRPGRPPTNEGEGEAQIVWEADAGRYQLRVEGVLGLLESEGGGDDAGIAPLQASEHQDDGSDRITRFDRANGRIVFASNGGSAPLHLGSQDRASVLMQLAGIGLAQPEQMQDTIEIVVGAPDGAEVVRFQVLGREQLATGAGTLSTVRLAELDQSAGARRSRLELWLAPGHDWMPVQLRVTAPDGSVATQVVTRIETAPPAGEHAPAM</sequence>
<feature type="compositionally biased region" description="Low complexity" evidence="1">
    <location>
        <begin position="72"/>
        <end position="86"/>
    </location>
</feature>
<dbReference type="EMBL" id="JBHRVV010000001">
    <property type="protein sequence ID" value="MFC3458272.1"/>
    <property type="molecule type" value="Genomic_DNA"/>
</dbReference>
<accession>A0ABV7PKR4</accession>
<feature type="region of interest" description="Disordered" evidence="1">
    <location>
        <begin position="53"/>
        <end position="134"/>
    </location>
</feature>
<evidence type="ECO:0000256" key="1">
    <source>
        <dbReference type="SAM" id="MobiDB-lite"/>
    </source>
</evidence>
<gene>
    <name evidence="2" type="ORF">ACFOPH_08435</name>
</gene>
<dbReference type="Pfam" id="PF11306">
    <property type="entry name" value="DUF3108"/>
    <property type="match status" value="1"/>
</dbReference>
<feature type="compositionally biased region" description="Pro residues" evidence="1">
    <location>
        <begin position="87"/>
        <end position="103"/>
    </location>
</feature>
<protein>
    <submittedName>
        <fullName evidence="2">DUF3108 domain-containing protein</fullName>
    </submittedName>
</protein>
<organism evidence="2 3">
    <name type="scientific">Massilia haematophila</name>
    <dbReference type="NCBI Taxonomy" id="457923"/>
    <lineage>
        <taxon>Bacteria</taxon>
        <taxon>Pseudomonadati</taxon>
        <taxon>Pseudomonadota</taxon>
        <taxon>Betaproteobacteria</taxon>
        <taxon>Burkholderiales</taxon>
        <taxon>Oxalobacteraceae</taxon>
        <taxon>Telluria group</taxon>
        <taxon>Massilia</taxon>
    </lineage>
</organism>
<comment type="caution">
    <text evidence="2">The sequence shown here is derived from an EMBL/GenBank/DDBJ whole genome shotgun (WGS) entry which is preliminary data.</text>
</comment>
<dbReference type="RefSeq" id="WP_379734744.1">
    <property type="nucleotide sequence ID" value="NZ_JBHRVV010000001.1"/>
</dbReference>
<dbReference type="Proteomes" id="UP001595665">
    <property type="component" value="Unassembled WGS sequence"/>
</dbReference>
<dbReference type="InterPro" id="IPR021457">
    <property type="entry name" value="DUF3108"/>
</dbReference>
<name>A0ABV7PKR4_9BURK</name>
<evidence type="ECO:0000313" key="3">
    <source>
        <dbReference type="Proteomes" id="UP001595665"/>
    </source>
</evidence>
<feature type="compositionally biased region" description="Low complexity" evidence="1">
    <location>
        <begin position="104"/>
        <end position="114"/>
    </location>
</feature>
<proteinExistence type="predicted"/>